<proteinExistence type="predicted"/>
<protein>
    <recommendedName>
        <fullName evidence="5">Glycosyl transferase family 1 domain-containing protein</fullName>
    </recommendedName>
</protein>
<evidence type="ECO:0000313" key="3">
    <source>
        <dbReference type="EMBL" id="OGD99629.1"/>
    </source>
</evidence>
<dbReference type="SUPFAM" id="SSF53756">
    <property type="entry name" value="UDP-Glycosyltransferase/glycogen phosphorylase"/>
    <property type="match status" value="1"/>
</dbReference>
<dbReference type="Proteomes" id="UP000177039">
    <property type="component" value="Unassembled WGS sequence"/>
</dbReference>
<reference evidence="3 4" key="1">
    <citation type="journal article" date="2016" name="Nat. Commun.">
        <title>Thousands of microbial genomes shed light on interconnected biogeochemical processes in an aquifer system.</title>
        <authorList>
            <person name="Anantharaman K."/>
            <person name="Brown C.T."/>
            <person name="Hug L.A."/>
            <person name="Sharon I."/>
            <person name="Castelle C.J."/>
            <person name="Probst A.J."/>
            <person name="Thomas B.C."/>
            <person name="Singh A."/>
            <person name="Wilkins M.J."/>
            <person name="Karaoz U."/>
            <person name="Brodie E.L."/>
            <person name="Williams K.H."/>
            <person name="Hubbard S.S."/>
            <person name="Banfield J.F."/>
        </authorList>
    </citation>
    <scope>NUCLEOTIDE SEQUENCE [LARGE SCALE GENOMIC DNA]</scope>
</reference>
<evidence type="ECO:0000259" key="1">
    <source>
        <dbReference type="Pfam" id="PF00534"/>
    </source>
</evidence>
<dbReference type="InterPro" id="IPR028098">
    <property type="entry name" value="Glyco_trans_4-like_N"/>
</dbReference>
<feature type="domain" description="Glycosyl transferase family 1" evidence="1">
    <location>
        <begin position="192"/>
        <end position="351"/>
    </location>
</feature>
<dbReference type="Pfam" id="PF00534">
    <property type="entry name" value="Glycos_transf_1"/>
    <property type="match status" value="1"/>
</dbReference>
<sequence length="402" mass="45589">MKILMVTEFFPTGKDLRFSGGVEARTYFVAKHLAKKHQVCVITSRDLTSPKVEKMFGFTVYRTGPRRSYIATAGDLLKRIYFIKDAISFGTTLDIEIVDGANFITHFIAKMIARNKKIPIISWYPDVWVNSWIKNVGIYGIFGEILERLNLFLGFNSYIAISKETAKKLKKHIKGKINVIPCGVDQKEFTTPAKKFETPTIICISRLAKYKNLRTLILAFAHLTTKLASVRLIIVGSGPNYNNLKNLTKGLKIDSKVKFLSNISRKELVRLVKSSHIFSLPSLVEGFGIATIEACCAGLPYVNSDIPTHREVTNNAKGGFLVDPQEPRLFSKRFYELFNDGALYKKKSLEAKKLAQNYDWRTITQKTEKIYIDLYTKNTQLRKNGIASKVPNRNKGHFRSGL</sequence>
<name>A0A1F5H6E3_9BACT</name>
<accession>A0A1F5H6E3</accession>
<dbReference type="AlphaFoldDB" id="A0A1F5H6E3"/>
<feature type="domain" description="Glycosyltransferase subfamily 4-like N-terminal" evidence="2">
    <location>
        <begin position="20"/>
        <end position="186"/>
    </location>
</feature>
<dbReference type="InterPro" id="IPR050194">
    <property type="entry name" value="Glycosyltransferase_grp1"/>
</dbReference>
<comment type="caution">
    <text evidence="3">The sequence shown here is derived from an EMBL/GenBank/DDBJ whole genome shotgun (WGS) entry which is preliminary data.</text>
</comment>
<dbReference type="PANTHER" id="PTHR45947:SF3">
    <property type="entry name" value="SULFOQUINOVOSYL TRANSFERASE SQD2"/>
    <property type="match status" value="1"/>
</dbReference>
<dbReference type="Gene3D" id="3.40.50.2000">
    <property type="entry name" value="Glycogen Phosphorylase B"/>
    <property type="match status" value="2"/>
</dbReference>
<evidence type="ECO:0008006" key="5">
    <source>
        <dbReference type="Google" id="ProtNLM"/>
    </source>
</evidence>
<dbReference type="GO" id="GO:0016757">
    <property type="term" value="F:glycosyltransferase activity"/>
    <property type="evidence" value="ECO:0007669"/>
    <property type="project" value="InterPro"/>
</dbReference>
<organism evidence="3 4">
    <name type="scientific">Candidatus Curtissbacteria bacterium RIFCSPLOWO2_01_FULL_42_50</name>
    <dbReference type="NCBI Taxonomy" id="1797730"/>
    <lineage>
        <taxon>Bacteria</taxon>
        <taxon>Candidatus Curtissiibacteriota</taxon>
    </lineage>
</organism>
<dbReference type="EMBL" id="MFBT01000012">
    <property type="protein sequence ID" value="OGD99629.1"/>
    <property type="molecule type" value="Genomic_DNA"/>
</dbReference>
<evidence type="ECO:0000313" key="4">
    <source>
        <dbReference type="Proteomes" id="UP000177039"/>
    </source>
</evidence>
<dbReference type="CDD" id="cd03801">
    <property type="entry name" value="GT4_PimA-like"/>
    <property type="match status" value="1"/>
</dbReference>
<gene>
    <name evidence="3" type="ORF">A3B54_02995</name>
</gene>
<dbReference type="PANTHER" id="PTHR45947">
    <property type="entry name" value="SULFOQUINOVOSYL TRANSFERASE SQD2"/>
    <property type="match status" value="1"/>
</dbReference>
<dbReference type="Pfam" id="PF13439">
    <property type="entry name" value="Glyco_transf_4"/>
    <property type="match status" value="1"/>
</dbReference>
<dbReference type="InterPro" id="IPR001296">
    <property type="entry name" value="Glyco_trans_1"/>
</dbReference>
<evidence type="ECO:0000259" key="2">
    <source>
        <dbReference type="Pfam" id="PF13439"/>
    </source>
</evidence>